<gene>
    <name evidence="3" type="ORF">J8A68_001624</name>
</gene>
<comment type="caution">
    <text evidence="3">The sequence shown here is derived from an EMBL/GenBank/DDBJ whole genome shotgun (WGS) entry which is preliminary data.</text>
</comment>
<dbReference type="OrthoDB" id="4010679at2759"/>
<keyword evidence="2" id="KW-1133">Transmembrane helix</keyword>
<feature type="transmembrane region" description="Helical" evidence="2">
    <location>
        <begin position="132"/>
        <end position="160"/>
    </location>
</feature>
<dbReference type="GeneID" id="73468425"/>
<reference evidence="3 4" key="1">
    <citation type="journal article" date="2021" name="DNA Res.">
        <title>Genome analysis of Candida subhashii reveals its hybrid nature and dual mitochondrial genome conformations.</title>
        <authorList>
            <person name="Mixao V."/>
            <person name="Hegedusova E."/>
            <person name="Saus E."/>
            <person name="Pryszcz L.P."/>
            <person name="Cillingova A."/>
            <person name="Nosek J."/>
            <person name="Gabaldon T."/>
        </authorList>
    </citation>
    <scope>NUCLEOTIDE SEQUENCE [LARGE SCALE GENOMIC DNA]</scope>
    <source>
        <strain evidence="3 4">CBS 10753</strain>
    </source>
</reference>
<dbReference type="RefSeq" id="XP_049265098.1">
    <property type="nucleotide sequence ID" value="XM_049405296.1"/>
</dbReference>
<keyword evidence="2" id="KW-0472">Membrane</keyword>
<organism evidence="3 4">
    <name type="scientific">[Candida] subhashii</name>
    <dbReference type="NCBI Taxonomy" id="561895"/>
    <lineage>
        <taxon>Eukaryota</taxon>
        <taxon>Fungi</taxon>
        <taxon>Dikarya</taxon>
        <taxon>Ascomycota</taxon>
        <taxon>Saccharomycotina</taxon>
        <taxon>Pichiomycetes</taxon>
        <taxon>Debaryomycetaceae</taxon>
        <taxon>Spathaspora</taxon>
    </lineage>
</organism>
<evidence type="ECO:0000256" key="1">
    <source>
        <dbReference type="SAM" id="MobiDB-lite"/>
    </source>
</evidence>
<feature type="region of interest" description="Disordered" evidence="1">
    <location>
        <begin position="1"/>
        <end position="25"/>
    </location>
</feature>
<name>A0A8J5QHR8_9ASCO</name>
<protein>
    <submittedName>
        <fullName evidence="3">Uncharacterized protein</fullName>
    </submittedName>
</protein>
<dbReference type="AlphaFoldDB" id="A0A8J5QHR8"/>
<evidence type="ECO:0000313" key="3">
    <source>
        <dbReference type="EMBL" id="KAG7664866.1"/>
    </source>
</evidence>
<dbReference type="Proteomes" id="UP000694255">
    <property type="component" value="Unassembled WGS sequence"/>
</dbReference>
<dbReference type="EMBL" id="JAGSYN010000062">
    <property type="protein sequence ID" value="KAG7664866.1"/>
    <property type="molecule type" value="Genomic_DNA"/>
</dbReference>
<evidence type="ECO:0000256" key="2">
    <source>
        <dbReference type="SAM" id="Phobius"/>
    </source>
</evidence>
<feature type="compositionally biased region" description="Acidic residues" evidence="1">
    <location>
        <begin position="1"/>
        <end position="14"/>
    </location>
</feature>
<keyword evidence="4" id="KW-1185">Reference proteome</keyword>
<keyword evidence="2" id="KW-0812">Transmembrane</keyword>
<accession>A0A8J5QHR8</accession>
<sequence length="181" mass="20894">MSFQSEEEEEEVGNGDDVPNPSSPPIALNFTSTNLTHLSNLIPSLIEDFEFDPHLTYIFEFNLHLICPDRGGVQPQSTIRKIGFEIRGDKISEKIRDFRLQLTNVDYLIDDNLSCFKYVVKWTGFRYYLVKYYYICFILGTVLFAGISGFTSLATSYGLLALTAKNEEELERVYIKQERFE</sequence>
<proteinExistence type="predicted"/>
<evidence type="ECO:0000313" key="4">
    <source>
        <dbReference type="Proteomes" id="UP000694255"/>
    </source>
</evidence>